<comment type="caution">
    <text evidence="2">The sequence shown here is derived from an EMBL/GenBank/DDBJ whole genome shotgun (WGS) entry which is preliminary data.</text>
</comment>
<gene>
    <name evidence="2" type="ORF">DCAF_LOCUS1447</name>
</gene>
<evidence type="ECO:0000313" key="3">
    <source>
        <dbReference type="Proteomes" id="UP001314170"/>
    </source>
</evidence>
<keyword evidence="1" id="KW-1133">Transmembrane helix</keyword>
<sequence>MDLSRARVLYVEFVFFMLLTAMGALSEEKDHDNCPKIVNLRSEISRWPSRIPQQSKISPAVKFFPHHNATGSN</sequence>
<dbReference type="AlphaFoldDB" id="A0AAV1QQ00"/>
<reference evidence="2 3" key="1">
    <citation type="submission" date="2024-01" db="EMBL/GenBank/DDBJ databases">
        <authorList>
            <person name="Waweru B."/>
        </authorList>
    </citation>
    <scope>NUCLEOTIDE SEQUENCE [LARGE SCALE GENOMIC DNA]</scope>
</reference>
<accession>A0AAV1QQ00</accession>
<dbReference type="EMBL" id="CAWUPB010000149">
    <property type="protein sequence ID" value="CAK7323817.1"/>
    <property type="molecule type" value="Genomic_DNA"/>
</dbReference>
<organism evidence="2 3">
    <name type="scientific">Dovyalis caffra</name>
    <dbReference type="NCBI Taxonomy" id="77055"/>
    <lineage>
        <taxon>Eukaryota</taxon>
        <taxon>Viridiplantae</taxon>
        <taxon>Streptophyta</taxon>
        <taxon>Embryophyta</taxon>
        <taxon>Tracheophyta</taxon>
        <taxon>Spermatophyta</taxon>
        <taxon>Magnoliopsida</taxon>
        <taxon>eudicotyledons</taxon>
        <taxon>Gunneridae</taxon>
        <taxon>Pentapetalae</taxon>
        <taxon>rosids</taxon>
        <taxon>fabids</taxon>
        <taxon>Malpighiales</taxon>
        <taxon>Salicaceae</taxon>
        <taxon>Flacourtieae</taxon>
        <taxon>Dovyalis</taxon>
    </lineage>
</organism>
<evidence type="ECO:0000256" key="1">
    <source>
        <dbReference type="SAM" id="Phobius"/>
    </source>
</evidence>
<keyword evidence="1" id="KW-0812">Transmembrane</keyword>
<dbReference type="Proteomes" id="UP001314170">
    <property type="component" value="Unassembled WGS sequence"/>
</dbReference>
<feature type="transmembrane region" description="Helical" evidence="1">
    <location>
        <begin position="7"/>
        <end position="25"/>
    </location>
</feature>
<proteinExistence type="predicted"/>
<name>A0AAV1QQ00_9ROSI</name>
<evidence type="ECO:0000313" key="2">
    <source>
        <dbReference type="EMBL" id="CAK7323817.1"/>
    </source>
</evidence>
<keyword evidence="3" id="KW-1185">Reference proteome</keyword>
<keyword evidence="1" id="KW-0472">Membrane</keyword>
<protein>
    <submittedName>
        <fullName evidence="2">Uncharacterized protein</fullName>
    </submittedName>
</protein>